<evidence type="ECO:0000313" key="12">
    <source>
        <dbReference type="Proteomes" id="UP000887226"/>
    </source>
</evidence>
<organism evidence="11 12">
    <name type="scientific">Calycina marina</name>
    <dbReference type="NCBI Taxonomy" id="1763456"/>
    <lineage>
        <taxon>Eukaryota</taxon>
        <taxon>Fungi</taxon>
        <taxon>Dikarya</taxon>
        <taxon>Ascomycota</taxon>
        <taxon>Pezizomycotina</taxon>
        <taxon>Leotiomycetes</taxon>
        <taxon>Helotiales</taxon>
        <taxon>Pezizellaceae</taxon>
        <taxon>Calycina</taxon>
    </lineage>
</organism>
<dbReference type="Pfam" id="PF03144">
    <property type="entry name" value="GTP_EFTU_D2"/>
    <property type="match status" value="1"/>
</dbReference>
<dbReference type="EMBL" id="MU253741">
    <property type="protein sequence ID" value="KAG9248961.1"/>
    <property type="molecule type" value="Genomic_DNA"/>
</dbReference>
<dbReference type="InterPro" id="IPR009001">
    <property type="entry name" value="Transl_elong_EF1A/Init_IF2_C"/>
</dbReference>
<dbReference type="InterPro" id="IPR004541">
    <property type="entry name" value="Transl_elong_EFTu/EF1A_bac/org"/>
</dbReference>
<keyword evidence="6" id="KW-0809">Transit peptide</keyword>
<dbReference type="InterPro" id="IPR041709">
    <property type="entry name" value="EF-Tu_GTP-bd"/>
</dbReference>
<keyword evidence="4 9" id="KW-0251">Elongation factor</keyword>
<dbReference type="AlphaFoldDB" id="A0A9P7ZBY0"/>
<dbReference type="PROSITE" id="PS51722">
    <property type="entry name" value="G_TR_2"/>
    <property type="match status" value="1"/>
</dbReference>
<dbReference type="GO" id="GO:0005739">
    <property type="term" value="C:mitochondrion"/>
    <property type="evidence" value="ECO:0007669"/>
    <property type="project" value="UniProtKB-SubCell"/>
</dbReference>
<evidence type="ECO:0000256" key="2">
    <source>
        <dbReference type="ARBA" id="ARBA00007249"/>
    </source>
</evidence>
<dbReference type="InterPro" id="IPR004161">
    <property type="entry name" value="EFTu-like_2"/>
</dbReference>
<keyword evidence="5" id="KW-0648">Protein biosynthesis</keyword>
<comment type="subcellular location">
    <subcellularLocation>
        <location evidence="1">Mitochondrion</location>
    </subcellularLocation>
</comment>
<evidence type="ECO:0000256" key="5">
    <source>
        <dbReference type="ARBA" id="ARBA00022917"/>
    </source>
</evidence>
<dbReference type="NCBIfam" id="TIGR00231">
    <property type="entry name" value="small_GTP"/>
    <property type="match status" value="1"/>
</dbReference>
<dbReference type="SUPFAM" id="SSF52540">
    <property type="entry name" value="P-loop containing nucleoside triphosphate hydrolases"/>
    <property type="match status" value="1"/>
</dbReference>
<dbReference type="InterPro" id="IPR000795">
    <property type="entry name" value="T_Tr_GTP-bd_dom"/>
</dbReference>
<evidence type="ECO:0000313" key="11">
    <source>
        <dbReference type="EMBL" id="KAG9248961.1"/>
    </source>
</evidence>
<dbReference type="SUPFAM" id="SSF50465">
    <property type="entry name" value="EF-Tu/eEF-1alpha/eIF2-gamma C-terminal domain"/>
    <property type="match status" value="1"/>
</dbReference>
<dbReference type="NCBIfam" id="NF000766">
    <property type="entry name" value="PRK00049.1"/>
    <property type="match status" value="1"/>
</dbReference>
<reference evidence="11" key="1">
    <citation type="journal article" date="2021" name="IMA Fungus">
        <title>Genomic characterization of three marine fungi, including Emericellopsis atlantica sp. nov. with signatures of a generalist lifestyle and marine biomass degradation.</title>
        <authorList>
            <person name="Hagestad O.C."/>
            <person name="Hou L."/>
            <person name="Andersen J.H."/>
            <person name="Hansen E.H."/>
            <person name="Altermark B."/>
            <person name="Li C."/>
            <person name="Kuhnert E."/>
            <person name="Cox R.J."/>
            <person name="Crous P.W."/>
            <person name="Spatafora J.W."/>
            <person name="Lail K."/>
            <person name="Amirebrahimi M."/>
            <person name="Lipzen A."/>
            <person name="Pangilinan J."/>
            <person name="Andreopoulos W."/>
            <person name="Hayes R.D."/>
            <person name="Ng V."/>
            <person name="Grigoriev I.V."/>
            <person name="Jackson S.A."/>
            <person name="Sutton T.D.S."/>
            <person name="Dobson A.D.W."/>
            <person name="Rama T."/>
        </authorList>
    </citation>
    <scope>NUCLEOTIDE SEQUENCE</scope>
    <source>
        <strain evidence="11">TRa3180A</strain>
    </source>
</reference>
<dbReference type="InterPro" id="IPR027417">
    <property type="entry name" value="P-loop_NTPase"/>
</dbReference>
<gene>
    <name evidence="11" type="ORF">BJ878DRAFT_486157</name>
</gene>
<dbReference type="CDD" id="cd03697">
    <property type="entry name" value="EFTU_II"/>
    <property type="match status" value="1"/>
</dbReference>
<keyword evidence="7" id="KW-0496">Mitochondrion</keyword>
<dbReference type="PROSITE" id="PS00301">
    <property type="entry name" value="G_TR_1"/>
    <property type="match status" value="1"/>
</dbReference>
<evidence type="ECO:0000259" key="10">
    <source>
        <dbReference type="PROSITE" id="PS51722"/>
    </source>
</evidence>
<dbReference type="NCBIfam" id="NF009372">
    <property type="entry name" value="PRK12735.1"/>
    <property type="match status" value="1"/>
</dbReference>
<name>A0A9P7ZBY0_9HELO</name>
<dbReference type="Gene3D" id="3.40.50.300">
    <property type="entry name" value="P-loop containing nucleotide triphosphate hydrolases"/>
    <property type="match status" value="1"/>
</dbReference>
<dbReference type="InterPro" id="IPR004160">
    <property type="entry name" value="Transl_elong_EFTu/EF1A_C"/>
</dbReference>
<dbReference type="Pfam" id="PF03143">
    <property type="entry name" value="GTP_EFTU_D3"/>
    <property type="match status" value="1"/>
</dbReference>
<evidence type="ECO:0000256" key="4">
    <source>
        <dbReference type="ARBA" id="ARBA00022768"/>
    </source>
</evidence>
<dbReference type="PANTHER" id="PTHR43721">
    <property type="entry name" value="ELONGATION FACTOR TU-RELATED"/>
    <property type="match status" value="1"/>
</dbReference>
<feature type="domain" description="Tr-type G" evidence="10">
    <location>
        <begin position="55"/>
        <end position="251"/>
    </location>
</feature>
<dbReference type="PRINTS" id="PR00315">
    <property type="entry name" value="ELONGATNFCT"/>
</dbReference>
<dbReference type="SUPFAM" id="SSF50447">
    <property type="entry name" value="Translation proteins"/>
    <property type="match status" value="1"/>
</dbReference>
<dbReference type="PANTHER" id="PTHR43721:SF36">
    <property type="entry name" value="ELONGATION FACTOR TU, MITOCHONDRIAL"/>
    <property type="match status" value="1"/>
</dbReference>
<dbReference type="CDD" id="cd03707">
    <property type="entry name" value="EFTU_III"/>
    <property type="match status" value="1"/>
</dbReference>
<keyword evidence="8 9" id="KW-0342">GTP-binding</keyword>
<evidence type="ECO:0000256" key="9">
    <source>
        <dbReference type="RuleBase" id="RU000325"/>
    </source>
</evidence>
<dbReference type="InterPro" id="IPR050055">
    <property type="entry name" value="EF-Tu_GTPase"/>
</dbReference>
<dbReference type="Proteomes" id="UP000887226">
    <property type="component" value="Unassembled WGS sequence"/>
</dbReference>
<evidence type="ECO:0000256" key="8">
    <source>
        <dbReference type="ARBA" id="ARBA00023134"/>
    </source>
</evidence>
<dbReference type="GO" id="GO:0070125">
    <property type="term" value="P:mitochondrial translational elongation"/>
    <property type="evidence" value="ECO:0007669"/>
    <property type="project" value="TreeGrafter"/>
</dbReference>
<sequence>MSAFSRTLSPFLRTARSALQPANSTNPLRYALQRQNGASVINATRAYAAAFERTKPHVNIGTIGHVDHGKTTLTAAITKRQAEKGLASFLDYGSIDKAPEERKRGITISTAHIEYATDARHYSHVDCPGHADYIKNMITGAASMDGAIIVVAASDGQMPQTREHLLLARQVGVQKIVVFVNKVDALEDPEMLELVEMEMRELLTTYGFDGDETPIILGSALCALDGRRHEIGETKIDELLEAVDTWIPTPKRELEKPFLMSVEDVFSIPGRGTVASGRVERGILKKDSEVELVGKGEVPIKTKVTDIETFKKSCDESRAGDNSGLLLRGVKREDIRRGMVIVQPGTTKAHKEFLVSMYVLTKEEGGRHTGFHENYRPQIFIRTADESAALFWPEGTEDAPSKMVMPGDNVEMRCEIINPVALENGQRFNIREGGRTVATGLVTRIIK</sequence>
<dbReference type="GO" id="GO:0005525">
    <property type="term" value="F:GTP binding"/>
    <property type="evidence" value="ECO:0007669"/>
    <property type="project" value="UniProtKB-UniRule"/>
</dbReference>
<dbReference type="Gene3D" id="2.40.30.10">
    <property type="entry name" value="Translation factors"/>
    <property type="match status" value="2"/>
</dbReference>
<dbReference type="InterPro" id="IPR033720">
    <property type="entry name" value="EFTU_2"/>
</dbReference>
<proteinExistence type="inferred from homology"/>
<dbReference type="FunFam" id="2.40.30.10:FF:000001">
    <property type="entry name" value="Elongation factor Tu"/>
    <property type="match status" value="1"/>
</dbReference>
<evidence type="ECO:0000256" key="6">
    <source>
        <dbReference type="ARBA" id="ARBA00022946"/>
    </source>
</evidence>
<dbReference type="GO" id="GO:0003924">
    <property type="term" value="F:GTPase activity"/>
    <property type="evidence" value="ECO:0007669"/>
    <property type="project" value="UniProtKB-UniRule"/>
</dbReference>
<comment type="function">
    <text evidence="9">This protein promotes the GTP-dependent binding of aminoacyl-tRNA to the A-site of ribosomes during protein biosynthesis.</text>
</comment>
<evidence type="ECO:0000256" key="3">
    <source>
        <dbReference type="ARBA" id="ARBA00022741"/>
    </source>
</evidence>
<dbReference type="InterPro" id="IPR005225">
    <property type="entry name" value="Small_GTP-bd"/>
</dbReference>
<dbReference type="NCBIfam" id="NF009373">
    <property type="entry name" value="PRK12736.1"/>
    <property type="match status" value="1"/>
</dbReference>
<comment type="similarity">
    <text evidence="2 9">Belongs to the TRAFAC class translation factor GTPase superfamily. Classic translation factor GTPase family. EF-Tu/EF-1A subfamily.</text>
</comment>
<dbReference type="NCBIfam" id="TIGR00485">
    <property type="entry name" value="EF-Tu"/>
    <property type="match status" value="1"/>
</dbReference>
<dbReference type="FunFam" id="3.40.50.300:FF:000003">
    <property type="entry name" value="Elongation factor Tu"/>
    <property type="match status" value="1"/>
</dbReference>
<comment type="caution">
    <text evidence="11">The sequence shown here is derived from an EMBL/GenBank/DDBJ whole genome shotgun (WGS) entry which is preliminary data.</text>
</comment>
<evidence type="ECO:0000256" key="7">
    <source>
        <dbReference type="ARBA" id="ARBA00023128"/>
    </source>
</evidence>
<protein>
    <recommendedName>
        <fullName evidence="9">Elongation factor Tu</fullName>
    </recommendedName>
</protein>
<dbReference type="OrthoDB" id="2067at2759"/>
<dbReference type="InterPro" id="IPR031157">
    <property type="entry name" value="G_TR_CS"/>
</dbReference>
<dbReference type="GO" id="GO:0003746">
    <property type="term" value="F:translation elongation factor activity"/>
    <property type="evidence" value="ECO:0007669"/>
    <property type="project" value="UniProtKB-UniRule"/>
</dbReference>
<evidence type="ECO:0000256" key="1">
    <source>
        <dbReference type="ARBA" id="ARBA00004173"/>
    </source>
</evidence>
<accession>A0A9P7ZBY0</accession>
<dbReference type="InterPro" id="IPR009000">
    <property type="entry name" value="Transl_B-barrel_sf"/>
</dbReference>
<keyword evidence="12" id="KW-1185">Reference proteome</keyword>
<dbReference type="CDD" id="cd01884">
    <property type="entry name" value="EF_Tu"/>
    <property type="match status" value="1"/>
</dbReference>
<dbReference type="Pfam" id="PF00009">
    <property type="entry name" value="GTP_EFTU"/>
    <property type="match status" value="1"/>
</dbReference>
<keyword evidence="3 9" id="KW-0547">Nucleotide-binding</keyword>
<dbReference type="HAMAP" id="MF_00118_B">
    <property type="entry name" value="EF_Tu_B"/>
    <property type="match status" value="1"/>
</dbReference>